<gene>
    <name evidence="1" type="ORF">CANTADRAFT_26961</name>
</gene>
<dbReference type="RefSeq" id="XP_020063117.1">
    <property type="nucleotide sequence ID" value="XM_020207943.1"/>
</dbReference>
<evidence type="ECO:0000313" key="1">
    <source>
        <dbReference type="EMBL" id="ODV77995.1"/>
    </source>
</evidence>
<dbReference type="EMBL" id="KV453914">
    <property type="protein sequence ID" value="ODV77995.1"/>
    <property type="molecule type" value="Genomic_DNA"/>
</dbReference>
<dbReference type="Proteomes" id="UP000094285">
    <property type="component" value="Unassembled WGS sequence"/>
</dbReference>
<name>A0A1E4SER2_9ASCO</name>
<keyword evidence="2" id="KW-1185">Reference proteome</keyword>
<dbReference type="AlphaFoldDB" id="A0A1E4SER2"/>
<accession>A0A1E4SER2</accession>
<organism evidence="1 2">
    <name type="scientific">Suhomyces tanzawaensis NRRL Y-17324</name>
    <dbReference type="NCBI Taxonomy" id="984487"/>
    <lineage>
        <taxon>Eukaryota</taxon>
        <taxon>Fungi</taxon>
        <taxon>Dikarya</taxon>
        <taxon>Ascomycota</taxon>
        <taxon>Saccharomycotina</taxon>
        <taxon>Pichiomycetes</taxon>
        <taxon>Debaryomycetaceae</taxon>
        <taxon>Suhomyces</taxon>
    </lineage>
</organism>
<reference evidence="2" key="1">
    <citation type="submission" date="2016-05" db="EMBL/GenBank/DDBJ databases">
        <title>Comparative genomics of biotechnologically important yeasts.</title>
        <authorList>
            <consortium name="DOE Joint Genome Institute"/>
            <person name="Riley R."/>
            <person name="Haridas S."/>
            <person name="Wolfe K.H."/>
            <person name="Lopes M.R."/>
            <person name="Hittinger C.T."/>
            <person name="Goker M."/>
            <person name="Salamov A."/>
            <person name="Wisecaver J."/>
            <person name="Long T.M."/>
            <person name="Aerts A.L."/>
            <person name="Barry K."/>
            <person name="Choi C."/>
            <person name="Clum A."/>
            <person name="Coughlan A.Y."/>
            <person name="Deshpande S."/>
            <person name="Douglass A.P."/>
            <person name="Hanson S.J."/>
            <person name="Klenk H.-P."/>
            <person name="Labutti K."/>
            <person name="Lapidus A."/>
            <person name="Lindquist E."/>
            <person name="Lipzen A."/>
            <person name="Meier-Kolthoff J.P."/>
            <person name="Ohm R.A."/>
            <person name="Otillar R.P."/>
            <person name="Pangilinan J."/>
            <person name="Peng Y."/>
            <person name="Rokas A."/>
            <person name="Rosa C.A."/>
            <person name="Scheuner C."/>
            <person name="Sibirny A.A."/>
            <person name="Slot J.C."/>
            <person name="Stielow J.B."/>
            <person name="Sun H."/>
            <person name="Kurtzman C.P."/>
            <person name="Blackwell M."/>
            <person name="Grigoriev I.V."/>
            <person name="Jeffries T.W."/>
        </authorList>
    </citation>
    <scope>NUCLEOTIDE SEQUENCE [LARGE SCALE GENOMIC DNA]</scope>
    <source>
        <strain evidence="2">NRRL Y-17324</strain>
    </source>
</reference>
<dbReference type="GeneID" id="30982080"/>
<evidence type="ECO:0000313" key="2">
    <source>
        <dbReference type="Proteomes" id="UP000094285"/>
    </source>
</evidence>
<protein>
    <submittedName>
        <fullName evidence="1">Uncharacterized protein</fullName>
    </submittedName>
</protein>
<proteinExistence type="predicted"/>
<sequence>MTTSWKRLVGCDHVTCHPYEANPRQVALTKPASGVLLRRIAQRKLEVAVAVSANGRRCFSHINKHIPSL</sequence>